<dbReference type="STRING" id="315423.SAMN04488020_10653"/>
<keyword evidence="2 5" id="KW-0808">Transferase</keyword>
<proteinExistence type="predicted"/>
<evidence type="ECO:0000256" key="3">
    <source>
        <dbReference type="SAM" id="MobiDB-lite"/>
    </source>
</evidence>
<feature type="region of interest" description="Disordered" evidence="3">
    <location>
        <begin position="244"/>
        <end position="279"/>
    </location>
</feature>
<evidence type="ECO:0000256" key="1">
    <source>
        <dbReference type="ARBA" id="ARBA00022603"/>
    </source>
</evidence>
<dbReference type="PANTHER" id="PTHR13090">
    <property type="entry name" value="ARGININE-HYDROXYLASE NDUFAF5, MITOCHONDRIAL"/>
    <property type="match status" value="1"/>
</dbReference>
<dbReference type="GO" id="GO:0032259">
    <property type="term" value="P:methylation"/>
    <property type="evidence" value="ECO:0007669"/>
    <property type="project" value="UniProtKB-KW"/>
</dbReference>
<dbReference type="GO" id="GO:0008757">
    <property type="term" value="F:S-adenosylmethionine-dependent methyltransferase activity"/>
    <property type="evidence" value="ECO:0007669"/>
    <property type="project" value="InterPro"/>
</dbReference>
<dbReference type="InterPro" id="IPR013216">
    <property type="entry name" value="Methyltransf_11"/>
</dbReference>
<dbReference type="Gene3D" id="3.40.50.150">
    <property type="entry name" value="Vaccinia Virus protein VP39"/>
    <property type="match status" value="1"/>
</dbReference>
<feature type="compositionally biased region" description="Basic and acidic residues" evidence="3">
    <location>
        <begin position="270"/>
        <end position="279"/>
    </location>
</feature>
<keyword evidence="1 5" id="KW-0489">Methyltransferase</keyword>
<evidence type="ECO:0000313" key="6">
    <source>
        <dbReference type="Proteomes" id="UP000193870"/>
    </source>
</evidence>
<dbReference type="SUPFAM" id="SSF53335">
    <property type="entry name" value="S-adenosyl-L-methionine-dependent methyltransferases"/>
    <property type="match status" value="1"/>
</dbReference>
<evidence type="ECO:0000313" key="5">
    <source>
        <dbReference type="EMBL" id="SLN50615.1"/>
    </source>
</evidence>
<protein>
    <submittedName>
        <fullName evidence="5">Methyltransferase domain protein</fullName>
    </submittedName>
</protein>
<dbReference type="Pfam" id="PF08241">
    <property type="entry name" value="Methyltransf_11"/>
    <property type="match status" value="1"/>
</dbReference>
<dbReference type="OrthoDB" id="9793723at2"/>
<dbReference type="PANTHER" id="PTHR13090:SF1">
    <property type="entry name" value="ARGININE-HYDROXYLASE NDUFAF5, MITOCHONDRIAL"/>
    <property type="match status" value="1"/>
</dbReference>
<accession>A0A1Y5SWX1</accession>
<organism evidence="5 6">
    <name type="scientific">Palleronia marisminoris</name>
    <dbReference type="NCBI Taxonomy" id="315423"/>
    <lineage>
        <taxon>Bacteria</taxon>
        <taxon>Pseudomonadati</taxon>
        <taxon>Pseudomonadota</taxon>
        <taxon>Alphaproteobacteria</taxon>
        <taxon>Rhodobacterales</taxon>
        <taxon>Roseobacteraceae</taxon>
        <taxon>Palleronia</taxon>
    </lineage>
</organism>
<dbReference type="Proteomes" id="UP000193870">
    <property type="component" value="Unassembled WGS sequence"/>
</dbReference>
<evidence type="ECO:0000256" key="2">
    <source>
        <dbReference type="ARBA" id="ARBA00022679"/>
    </source>
</evidence>
<dbReference type="EMBL" id="FWFV01000006">
    <property type="protein sequence ID" value="SLN50615.1"/>
    <property type="molecule type" value="Genomic_DNA"/>
</dbReference>
<evidence type="ECO:0000259" key="4">
    <source>
        <dbReference type="Pfam" id="PF08241"/>
    </source>
</evidence>
<keyword evidence="6" id="KW-1185">Reference proteome</keyword>
<gene>
    <name evidence="5" type="ORF">PAM7066_02286</name>
</gene>
<sequence>MTNAPPRLTDRATLARNRARTTPDALFLHEIAADQIDDRLQMVKRSFRDIAIVTGQPEFWAARFPAATVVADDETLDLPREAFDLVLHAMALHWANDPVGQLVQARHALRPDGLCLSVAFGGQTLAELRAVLAEAETRLMGGLSPRVAPMLEIRDAGSLLQRAGLNLPVADTEKLTVSYADMLGLLRELRQMGEANALAARDRRIPPRTLFAEAARLYHDRFPDADDPARIHATFELVHLSGWAPDGSQPKPLRPGSATTRLADALGTGNRDDSQRDRD</sequence>
<feature type="domain" description="Methyltransferase type 11" evidence="4">
    <location>
        <begin position="66"/>
        <end position="116"/>
    </location>
</feature>
<dbReference type="InterPro" id="IPR050602">
    <property type="entry name" value="Malonyl-ACP_OMT"/>
</dbReference>
<dbReference type="AlphaFoldDB" id="A0A1Y5SWX1"/>
<dbReference type="RefSeq" id="WP_085854263.1">
    <property type="nucleotide sequence ID" value="NZ_FOPF01000006.1"/>
</dbReference>
<dbReference type="InterPro" id="IPR029063">
    <property type="entry name" value="SAM-dependent_MTases_sf"/>
</dbReference>
<reference evidence="5 6" key="1">
    <citation type="submission" date="2017-03" db="EMBL/GenBank/DDBJ databases">
        <authorList>
            <person name="Afonso C.L."/>
            <person name="Miller P.J."/>
            <person name="Scott M.A."/>
            <person name="Spackman E."/>
            <person name="Goraichik I."/>
            <person name="Dimitrov K.M."/>
            <person name="Suarez D.L."/>
            <person name="Swayne D.E."/>
        </authorList>
    </citation>
    <scope>NUCLEOTIDE SEQUENCE [LARGE SCALE GENOMIC DNA]</scope>
    <source>
        <strain evidence="5 6">CECT 7066</strain>
    </source>
</reference>
<name>A0A1Y5SWX1_9RHOB</name>